<proteinExistence type="predicted"/>
<feature type="transmembrane region" description="Helical" evidence="6">
    <location>
        <begin position="54"/>
        <end position="72"/>
    </location>
</feature>
<protein>
    <submittedName>
        <fullName evidence="7">Aromatic acid exporter family protein</fullName>
    </submittedName>
</protein>
<evidence type="ECO:0000256" key="6">
    <source>
        <dbReference type="SAM" id="Phobius"/>
    </source>
</evidence>
<organism evidence="7 8">
    <name type="scientific">Umezawaea endophytica</name>
    <dbReference type="NCBI Taxonomy" id="1654476"/>
    <lineage>
        <taxon>Bacteria</taxon>
        <taxon>Bacillati</taxon>
        <taxon>Actinomycetota</taxon>
        <taxon>Actinomycetes</taxon>
        <taxon>Pseudonocardiales</taxon>
        <taxon>Pseudonocardiaceae</taxon>
        <taxon>Umezawaea</taxon>
    </lineage>
</organism>
<evidence type="ECO:0000256" key="4">
    <source>
        <dbReference type="ARBA" id="ARBA00022989"/>
    </source>
</evidence>
<evidence type="ECO:0000313" key="7">
    <source>
        <dbReference type="EMBL" id="MCS7478442.1"/>
    </source>
</evidence>
<evidence type="ECO:0000256" key="3">
    <source>
        <dbReference type="ARBA" id="ARBA00022692"/>
    </source>
</evidence>
<sequence length="339" mass="36453">MTRHAVVQAVKCALVAVLAWLLADRVLGLPQPFLAPYAAVLMIESTVYRSVKGSVQQVAATASAVLLAFVVSRIVPDTAAALGVAVLTGVLLGRWSVFGEGGRWIGVTAVLVLTTSGATDGVLLVDRLLETALGVALGTVVNALVLPPTYSRWAGSATSDLVRELRGVLTGLARALRDTETPRDPQAWVRRVRRSEHLVRRAEEAVGWSDEADHLNVRRARRDRNSHDTAEAGLREAWPRLVQITEAVRSGADSGPVDRYPGRESRAEYADLLDALADVVGEVEVRGEEFEHAVTRTRDQLKALDERVTTDPDQSPGSARGLGVMLLPARAALDALTRS</sequence>
<accession>A0A9X3AF91</accession>
<feature type="transmembrane region" description="Helical" evidence="6">
    <location>
        <begin position="104"/>
        <end position="125"/>
    </location>
</feature>
<feature type="transmembrane region" description="Helical" evidence="6">
    <location>
        <begin position="79"/>
        <end position="98"/>
    </location>
</feature>
<keyword evidence="2" id="KW-1003">Cell membrane</keyword>
<dbReference type="GO" id="GO:0005886">
    <property type="term" value="C:plasma membrane"/>
    <property type="evidence" value="ECO:0007669"/>
    <property type="project" value="UniProtKB-SubCell"/>
</dbReference>
<reference evidence="7" key="1">
    <citation type="submission" date="2022-08" db="EMBL/GenBank/DDBJ databases">
        <authorList>
            <person name="Tistechok S."/>
            <person name="Samborskyy M."/>
            <person name="Roman I."/>
        </authorList>
    </citation>
    <scope>NUCLEOTIDE SEQUENCE</scope>
    <source>
        <strain evidence="7">DSM 103496</strain>
    </source>
</reference>
<dbReference type="RefSeq" id="WP_259623955.1">
    <property type="nucleotide sequence ID" value="NZ_JANYMP010000007.1"/>
</dbReference>
<dbReference type="EMBL" id="JANYMP010000007">
    <property type="protein sequence ID" value="MCS7478442.1"/>
    <property type="molecule type" value="Genomic_DNA"/>
</dbReference>
<comment type="caution">
    <text evidence="7">The sequence shown here is derived from an EMBL/GenBank/DDBJ whole genome shotgun (WGS) entry which is preliminary data.</text>
</comment>
<name>A0A9X3AF91_9PSEU</name>
<evidence type="ECO:0000313" key="8">
    <source>
        <dbReference type="Proteomes" id="UP001141259"/>
    </source>
</evidence>
<gene>
    <name evidence="7" type="ORF">NZH93_16405</name>
</gene>
<dbReference type="Pfam" id="PF06081">
    <property type="entry name" value="ArAE_1"/>
    <property type="match status" value="1"/>
</dbReference>
<keyword evidence="8" id="KW-1185">Reference proteome</keyword>
<evidence type="ECO:0000256" key="5">
    <source>
        <dbReference type="ARBA" id="ARBA00023136"/>
    </source>
</evidence>
<evidence type="ECO:0000256" key="1">
    <source>
        <dbReference type="ARBA" id="ARBA00004651"/>
    </source>
</evidence>
<comment type="subcellular location">
    <subcellularLocation>
        <location evidence="1">Cell membrane</location>
        <topology evidence="1">Multi-pass membrane protein</topology>
    </subcellularLocation>
</comment>
<dbReference type="InterPro" id="IPR010343">
    <property type="entry name" value="ArAE_1"/>
</dbReference>
<keyword evidence="5 6" id="KW-0472">Membrane</keyword>
<evidence type="ECO:0000256" key="2">
    <source>
        <dbReference type="ARBA" id="ARBA00022475"/>
    </source>
</evidence>
<dbReference type="AlphaFoldDB" id="A0A9X3AF91"/>
<feature type="transmembrane region" description="Helical" evidence="6">
    <location>
        <begin position="132"/>
        <end position="150"/>
    </location>
</feature>
<dbReference type="Proteomes" id="UP001141259">
    <property type="component" value="Unassembled WGS sequence"/>
</dbReference>
<keyword evidence="3 6" id="KW-0812">Transmembrane</keyword>
<keyword evidence="4 6" id="KW-1133">Transmembrane helix</keyword>